<keyword evidence="3" id="KW-1185">Reference proteome</keyword>
<evidence type="ECO:0008006" key="4">
    <source>
        <dbReference type="Google" id="ProtNLM"/>
    </source>
</evidence>
<dbReference type="EMBL" id="JBGBPQ010000003">
    <property type="protein sequence ID" value="KAL1526434.1"/>
    <property type="molecule type" value="Genomic_DNA"/>
</dbReference>
<sequence>MLPLVLTARALLVANSLTMGATVSTPLRTAIHARAIRTTMPSMASYYETIDGIKYDRAALDAARESISGQGDGRVSVKDAQAILATITDGGGVTANEFRTAFYVNQLEAQIL</sequence>
<keyword evidence="1" id="KW-0732">Signal</keyword>
<comment type="caution">
    <text evidence="2">The sequence shown here is derived from an EMBL/GenBank/DDBJ whole genome shotgun (WGS) entry which is preliminary data.</text>
</comment>
<feature type="signal peptide" evidence="1">
    <location>
        <begin position="1"/>
        <end position="20"/>
    </location>
</feature>
<reference evidence="2 3" key="1">
    <citation type="journal article" date="2024" name="Science">
        <title>Giant polyketide synthase enzymes in the biosynthesis of giant marine polyether toxins.</title>
        <authorList>
            <person name="Fallon T.R."/>
            <person name="Shende V.V."/>
            <person name="Wierzbicki I.H."/>
            <person name="Pendleton A.L."/>
            <person name="Watervoot N.F."/>
            <person name="Auber R.P."/>
            <person name="Gonzalez D.J."/>
            <person name="Wisecaver J.H."/>
            <person name="Moore B.S."/>
        </authorList>
    </citation>
    <scope>NUCLEOTIDE SEQUENCE [LARGE SCALE GENOMIC DNA]</scope>
    <source>
        <strain evidence="2 3">12B1</strain>
    </source>
</reference>
<name>A0AB34K1P3_PRYPA</name>
<organism evidence="2 3">
    <name type="scientific">Prymnesium parvum</name>
    <name type="common">Toxic golden alga</name>
    <dbReference type="NCBI Taxonomy" id="97485"/>
    <lineage>
        <taxon>Eukaryota</taxon>
        <taxon>Haptista</taxon>
        <taxon>Haptophyta</taxon>
        <taxon>Prymnesiophyceae</taxon>
        <taxon>Prymnesiales</taxon>
        <taxon>Prymnesiaceae</taxon>
        <taxon>Prymnesium</taxon>
    </lineage>
</organism>
<feature type="chain" id="PRO_5044321526" description="EF-hand domain-containing protein" evidence="1">
    <location>
        <begin position="21"/>
        <end position="112"/>
    </location>
</feature>
<protein>
    <recommendedName>
        <fullName evidence="4">EF-hand domain-containing protein</fullName>
    </recommendedName>
</protein>
<dbReference type="AlphaFoldDB" id="A0AB34K1P3"/>
<gene>
    <name evidence="2" type="ORF">AB1Y20_015146</name>
</gene>
<evidence type="ECO:0000313" key="3">
    <source>
        <dbReference type="Proteomes" id="UP001515480"/>
    </source>
</evidence>
<proteinExistence type="predicted"/>
<accession>A0AB34K1P3</accession>
<evidence type="ECO:0000313" key="2">
    <source>
        <dbReference type="EMBL" id="KAL1526434.1"/>
    </source>
</evidence>
<evidence type="ECO:0000256" key="1">
    <source>
        <dbReference type="SAM" id="SignalP"/>
    </source>
</evidence>
<dbReference type="Proteomes" id="UP001515480">
    <property type="component" value="Unassembled WGS sequence"/>
</dbReference>